<dbReference type="GO" id="GO:0005975">
    <property type="term" value="P:carbohydrate metabolic process"/>
    <property type="evidence" value="ECO:0007669"/>
    <property type="project" value="InterPro"/>
</dbReference>
<dbReference type="CDD" id="cd00035">
    <property type="entry name" value="ChtBD1"/>
    <property type="match status" value="1"/>
</dbReference>
<keyword evidence="4" id="KW-1015">Disulfide bond</keyword>
<dbReference type="GO" id="GO:0008061">
    <property type="term" value="F:chitin binding"/>
    <property type="evidence" value="ECO:0007669"/>
    <property type="project" value="UniProtKB-UniRule"/>
</dbReference>
<dbReference type="Gene3D" id="3.20.20.80">
    <property type="entry name" value="Glycosidases"/>
    <property type="match status" value="1"/>
</dbReference>
<dbReference type="InterPro" id="IPR036861">
    <property type="entry name" value="Endochitinase-like_sf"/>
</dbReference>
<proteinExistence type="inferred from homology"/>
<dbReference type="GO" id="GO:0008843">
    <property type="term" value="F:endochitinase activity"/>
    <property type="evidence" value="ECO:0007669"/>
    <property type="project" value="UniProtKB-EC"/>
</dbReference>
<dbReference type="EMBL" id="MU006785">
    <property type="protein sequence ID" value="KAF2640323.1"/>
    <property type="molecule type" value="Genomic_DNA"/>
</dbReference>
<name>A0A6A6S0Y0_9PLEO</name>
<dbReference type="Pfam" id="PF00704">
    <property type="entry name" value="Glyco_hydro_18"/>
    <property type="match status" value="1"/>
</dbReference>
<dbReference type="Proteomes" id="UP000799753">
    <property type="component" value="Unassembled WGS sequence"/>
</dbReference>
<dbReference type="PANTHER" id="PTHR11177">
    <property type="entry name" value="CHITINASE"/>
    <property type="match status" value="1"/>
</dbReference>
<dbReference type="PROSITE" id="PS51910">
    <property type="entry name" value="GH18_2"/>
    <property type="match status" value="1"/>
</dbReference>
<dbReference type="InterPro" id="IPR001002">
    <property type="entry name" value="Chitin-bd_1"/>
</dbReference>
<dbReference type="OrthoDB" id="73875at2759"/>
<evidence type="ECO:0000259" key="6">
    <source>
        <dbReference type="PROSITE" id="PS51910"/>
    </source>
</evidence>
<sequence>MCGKYSKGGNVPCGMNLCCSATGWCGTSELYCVNGDPQGNTLPCQKGFGSCEVKKGRTCGLDSGTTNGRTIGYYQGSNTRDRYCNQMRPQDIDSTGYTHLYYAFSSIDPKSYAVVAVDPADVALYTEFTALRSRGLQTWIAVGGYDFSNEGDTHKTWSKLCANSRNRAVFIRSLQDFMAKYGFQGVDLDWEYPVAPERGGTEQDTENFVLLVKEMRFAFGMDYGISVTLAPDYWYLRYFDAKAMERSVDFFGFMAYDLHGYWDKDVKTLGAIIRGQADIRDIANDVVPLWFAELDPSKINLGIALYGRGYTVNDTSCNTLGCPFKGASKPGACTHTDGILGLAEIEDLVTTKGLTPKYLPDAIMMELTWDDQWIGYDNADTIARKKGWGDSQCFGGTMAWSVDFASGGYHVG</sequence>
<gene>
    <name evidence="7" type="ORF">P280DRAFT_490642</name>
</gene>
<comment type="caution">
    <text evidence="4">Lacks conserved residue(s) required for the propagation of feature annotation.</text>
</comment>
<organism evidence="7 8">
    <name type="scientific">Massarina eburnea CBS 473.64</name>
    <dbReference type="NCBI Taxonomy" id="1395130"/>
    <lineage>
        <taxon>Eukaryota</taxon>
        <taxon>Fungi</taxon>
        <taxon>Dikarya</taxon>
        <taxon>Ascomycota</taxon>
        <taxon>Pezizomycotina</taxon>
        <taxon>Dothideomycetes</taxon>
        <taxon>Pleosporomycetidae</taxon>
        <taxon>Pleosporales</taxon>
        <taxon>Massarineae</taxon>
        <taxon>Massarinaceae</taxon>
        <taxon>Massarina</taxon>
    </lineage>
</organism>
<evidence type="ECO:0000256" key="2">
    <source>
        <dbReference type="ARBA" id="ARBA00012729"/>
    </source>
</evidence>
<dbReference type="SUPFAM" id="SSF51445">
    <property type="entry name" value="(Trans)glycosidases"/>
    <property type="match status" value="1"/>
</dbReference>
<dbReference type="EC" id="3.2.1.14" evidence="2"/>
<feature type="domain" description="GH18" evidence="6">
    <location>
        <begin position="68"/>
        <end position="412"/>
    </location>
</feature>
<evidence type="ECO:0000256" key="4">
    <source>
        <dbReference type="PROSITE-ProRule" id="PRU00261"/>
    </source>
</evidence>
<dbReference type="AlphaFoldDB" id="A0A6A6S0Y0"/>
<dbReference type="SMART" id="SM00270">
    <property type="entry name" value="ChtBD1"/>
    <property type="match status" value="1"/>
</dbReference>
<dbReference type="InterPro" id="IPR029070">
    <property type="entry name" value="Chitinase_insertion_sf"/>
</dbReference>
<evidence type="ECO:0000313" key="7">
    <source>
        <dbReference type="EMBL" id="KAF2640323.1"/>
    </source>
</evidence>
<feature type="disulfide bond" evidence="4">
    <location>
        <begin position="18"/>
        <end position="32"/>
    </location>
</feature>
<dbReference type="InterPro" id="IPR017853">
    <property type="entry name" value="GH"/>
</dbReference>
<dbReference type="InterPro" id="IPR018371">
    <property type="entry name" value="Chitin-binding_1_CS"/>
</dbReference>
<dbReference type="PROSITE" id="PS50941">
    <property type="entry name" value="CHIT_BIND_I_2"/>
    <property type="match status" value="1"/>
</dbReference>
<evidence type="ECO:0000256" key="1">
    <source>
        <dbReference type="ARBA" id="ARBA00008682"/>
    </source>
</evidence>
<dbReference type="Gene3D" id="3.10.50.10">
    <property type="match status" value="1"/>
</dbReference>
<keyword evidence="7" id="KW-0378">Hydrolase</keyword>
<dbReference type="SMART" id="SM00636">
    <property type="entry name" value="Glyco_18"/>
    <property type="match status" value="1"/>
</dbReference>
<feature type="disulfide bond" evidence="4">
    <location>
        <begin position="13"/>
        <end position="25"/>
    </location>
</feature>
<dbReference type="SUPFAM" id="SSF54556">
    <property type="entry name" value="Chitinase insertion domain"/>
    <property type="match status" value="1"/>
</dbReference>
<accession>A0A6A6S0Y0</accession>
<dbReference type="PANTHER" id="PTHR11177:SF333">
    <property type="entry name" value="CHITINASE"/>
    <property type="match status" value="1"/>
</dbReference>
<comment type="similarity">
    <text evidence="1">Belongs to the glycosyl hydrolase 18 family. Chitinase class V subfamily.</text>
</comment>
<keyword evidence="3 4" id="KW-0147">Chitin-binding</keyword>
<dbReference type="PROSITE" id="PS00026">
    <property type="entry name" value="CHIT_BIND_I_1"/>
    <property type="match status" value="1"/>
</dbReference>
<reference evidence="7" key="1">
    <citation type="journal article" date="2020" name="Stud. Mycol.">
        <title>101 Dothideomycetes genomes: a test case for predicting lifestyles and emergence of pathogens.</title>
        <authorList>
            <person name="Haridas S."/>
            <person name="Albert R."/>
            <person name="Binder M."/>
            <person name="Bloem J."/>
            <person name="Labutti K."/>
            <person name="Salamov A."/>
            <person name="Andreopoulos B."/>
            <person name="Baker S."/>
            <person name="Barry K."/>
            <person name="Bills G."/>
            <person name="Bluhm B."/>
            <person name="Cannon C."/>
            <person name="Castanera R."/>
            <person name="Culley D."/>
            <person name="Daum C."/>
            <person name="Ezra D."/>
            <person name="Gonzalez J."/>
            <person name="Henrissat B."/>
            <person name="Kuo A."/>
            <person name="Liang C."/>
            <person name="Lipzen A."/>
            <person name="Lutzoni F."/>
            <person name="Magnuson J."/>
            <person name="Mondo S."/>
            <person name="Nolan M."/>
            <person name="Ohm R."/>
            <person name="Pangilinan J."/>
            <person name="Park H.-J."/>
            <person name="Ramirez L."/>
            <person name="Alfaro M."/>
            <person name="Sun H."/>
            <person name="Tritt A."/>
            <person name="Yoshinaga Y."/>
            <person name="Zwiers L.-H."/>
            <person name="Turgeon B."/>
            <person name="Goodwin S."/>
            <person name="Spatafora J."/>
            <person name="Crous P."/>
            <person name="Grigoriev I."/>
        </authorList>
    </citation>
    <scope>NUCLEOTIDE SEQUENCE</scope>
    <source>
        <strain evidence="7">CBS 473.64</strain>
    </source>
</reference>
<evidence type="ECO:0000259" key="5">
    <source>
        <dbReference type="PROSITE" id="PS50941"/>
    </source>
</evidence>
<protein>
    <recommendedName>
        <fullName evidence="2">chitinase</fullName>
        <ecNumber evidence="2">3.2.1.14</ecNumber>
    </recommendedName>
</protein>
<dbReference type="InterPro" id="IPR050314">
    <property type="entry name" value="Glycosyl_Hydrlase_18"/>
</dbReference>
<dbReference type="SUPFAM" id="SSF57016">
    <property type="entry name" value="Plant lectins/antimicrobial peptides"/>
    <property type="match status" value="1"/>
</dbReference>
<dbReference type="InterPro" id="IPR011583">
    <property type="entry name" value="Chitinase_II/V-like_cat"/>
</dbReference>
<evidence type="ECO:0000256" key="3">
    <source>
        <dbReference type="ARBA" id="ARBA00022669"/>
    </source>
</evidence>
<evidence type="ECO:0000313" key="8">
    <source>
        <dbReference type="Proteomes" id="UP000799753"/>
    </source>
</evidence>
<feature type="domain" description="Chitin-binding type-1" evidence="5">
    <location>
        <begin position="1"/>
        <end position="53"/>
    </location>
</feature>
<dbReference type="InterPro" id="IPR001223">
    <property type="entry name" value="Glyco_hydro18_cat"/>
</dbReference>
<keyword evidence="8" id="KW-1185">Reference proteome</keyword>
<dbReference type="Gene3D" id="3.30.60.10">
    <property type="entry name" value="Endochitinase-like"/>
    <property type="match status" value="1"/>
</dbReference>